<dbReference type="PANTHER" id="PTHR39188:SF3">
    <property type="entry name" value="STAGE IV SPORULATION PROTEIN FB"/>
    <property type="match status" value="1"/>
</dbReference>
<evidence type="ECO:0000256" key="4">
    <source>
        <dbReference type="ARBA" id="ARBA00022670"/>
    </source>
</evidence>
<protein>
    <submittedName>
        <fullName evidence="14">Zn-dependent protease</fullName>
    </submittedName>
</protein>
<gene>
    <name evidence="14" type="ORF">FB476_1779</name>
</gene>
<evidence type="ECO:0000256" key="9">
    <source>
        <dbReference type="ARBA" id="ARBA00022989"/>
    </source>
</evidence>
<proteinExistence type="inferred from homology"/>
<feature type="transmembrane region" description="Helical" evidence="12">
    <location>
        <begin position="40"/>
        <end position="62"/>
    </location>
</feature>
<dbReference type="InterPro" id="IPR008915">
    <property type="entry name" value="Peptidase_M50"/>
</dbReference>
<comment type="cofactor">
    <cofactor evidence="1">
        <name>Zn(2+)</name>
        <dbReference type="ChEBI" id="CHEBI:29105"/>
    </cofactor>
</comment>
<dbReference type="PANTHER" id="PTHR39188">
    <property type="entry name" value="MEMBRANE-ASSOCIATED ZINC METALLOPROTEASE M50B"/>
    <property type="match status" value="1"/>
</dbReference>
<feature type="transmembrane region" description="Helical" evidence="12">
    <location>
        <begin position="213"/>
        <end position="230"/>
    </location>
</feature>
<evidence type="ECO:0000256" key="5">
    <source>
        <dbReference type="ARBA" id="ARBA00022692"/>
    </source>
</evidence>
<evidence type="ECO:0000256" key="2">
    <source>
        <dbReference type="ARBA" id="ARBA00004141"/>
    </source>
</evidence>
<dbReference type="GO" id="GO:0006508">
    <property type="term" value="P:proteolysis"/>
    <property type="evidence" value="ECO:0007669"/>
    <property type="project" value="UniProtKB-KW"/>
</dbReference>
<feature type="transmembrane region" description="Helical" evidence="12">
    <location>
        <begin position="107"/>
        <end position="131"/>
    </location>
</feature>
<keyword evidence="6" id="KW-0479">Metal-binding</keyword>
<evidence type="ECO:0000256" key="10">
    <source>
        <dbReference type="ARBA" id="ARBA00023049"/>
    </source>
</evidence>
<evidence type="ECO:0000313" key="14">
    <source>
        <dbReference type="EMBL" id="TQM96886.1"/>
    </source>
</evidence>
<evidence type="ECO:0000259" key="13">
    <source>
        <dbReference type="Pfam" id="PF02163"/>
    </source>
</evidence>
<dbReference type="RefSeq" id="WP_141818440.1">
    <property type="nucleotide sequence ID" value="NZ_BAAAIL010000004.1"/>
</dbReference>
<dbReference type="Pfam" id="PF02163">
    <property type="entry name" value="Peptidase_M50"/>
    <property type="match status" value="1"/>
</dbReference>
<evidence type="ECO:0000256" key="8">
    <source>
        <dbReference type="ARBA" id="ARBA00022833"/>
    </source>
</evidence>
<keyword evidence="10" id="KW-0482">Metalloprotease</keyword>
<dbReference type="InterPro" id="IPR046342">
    <property type="entry name" value="CBS_dom_sf"/>
</dbReference>
<keyword evidence="5 12" id="KW-0812">Transmembrane</keyword>
<evidence type="ECO:0000256" key="12">
    <source>
        <dbReference type="SAM" id="Phobius"/>
    </source>
</evidence>
<dbReference type="OrthoDB" id="9781963at2"/>
<keyword evidence="15" id="KW-1185">Reference proteome</keyword>
<accession>A0A543KP75</accession>
<feature type="transmembrane region" description="Helical" evidence="12">
    <location>
        <begin position="138"/>
        <end position="156"/>
    </location>
</feature>
<organism evidence="14 15">
    <name type="scientific">Ornithinimicrobium humiphilum</name>
    <dbReference type="NCBI Taxonomy" id="125288"/>
    <lineage>
        <taxon>Bacteria</taxon>
        <taxon>Bacillati</taxon>
        <taxon>Actinomycetota</taxon>
        <taxon>Actinomycetes</taxon>
        <taxon>Micrococcales</taxon>
        <taxon>Ornithinimicrobiaceae</taxon>
        <taxon>Ornithinimicrobium</taxon>
    </lineage>
</organism>
<comment type="subcellular location">
    <subcellularLocation>
        <location evidence="2">Membrane</location>
        <topology evidence="2">Multi-pass membrane protein</topology>
    </subcellularLocation>
</comment>
<dbReference type="GO" id="GO:0008237">
    <property type="term" value="F:metallopeptidase activity"/>
    <property type="evidence" value="ECO:0007669"/>
    <property type="project" value="UniProtKB-KW"/>
</dbReference>
<evidence type="ECO:0000256" key="3">
    <source>
        <dbReference type="ARBA" id="ARBA00007931"/>
    </source>
</evidence>
<dbReference type="SUPFAM" id="SSF54631">
    <property type="entry name" value="CBS-domain pair"/>
    <property type="match status" value="1"/>
</dbReference>
<comment type="similarity">
    <text evidence="3">Belongs to the peptidase M50B family.</text>
</comment>
<dbReference type="AlphaFoldDB" id="A0A543KP75"/>
<dbReference type="GO" id="GO:0016020">
    <property type="term" value="C:membrane"/>
    <property type="evidence" value="ECO:0007669"/>
    <property type="project" value="UniProtKB-SubCell"/>
</dbReference>
<keyword evidence="11 12" id="KW-0472">Membrane</keyword>
<dbReference type="EMBL" id="VFPU01000001">
    <property type="protein sequence ID" value="TQM96886.1"/>
    <property type="molecule type" value="Genomic_DNA"/>
</dbReference>
<reference evidence="14 15" key="1">
    <citation type="submission" date="2019-06" db="EMBL/GenBank/DDBJ databases">
        <title>Sequencing the genomes of 1000 actinobacteria strains.</title>
        <authorList>
            <person name="Klenk H.-P."/>
        </authorList>
    </citation>
    <scope>NUCLEOTIDE SEQUENCE [LARGE SCALE GENOMIC DNA]</scope>
    <source>
        <strain evidence="14 15">DSM 12362</strain>
    </source>
</reference>
<sequence>MTTSNGWRIGSLSGVPVFLGRSWVLVAVLIVLLFGPTVEAVLGLGGFWSSVVALIFAVLLLVSVLTHEAAHALVAQRVGFGVSRVVADFWGGHTAHDAAGVTPGRSAAVAAVGPLANGLLALAGWGLMAVLDGGVPLLLAYAFTWANAFVALFNLVPGLPLDGGFLLEAAVWRATGDRSTATWAAGWAGRVVAVLLVAWAVSPVLLEGQRIGIGRLAWVVVIAFFLWQGASSAITAGRHGRAASRLRVGDVARPVGVVPPDAPVGSVRWADAAVWVVRRPGETPDGLVHPGALEKVPADERAHAPVFSVAVRMPIGWALPLGPDASFDRVLEVMRTTGAGIVCLLDEEGAPWGAVAATDLDRGGRTASRS</sequence>
<evidence type="ECO:0000256" key="7">
    <source>
        <dbReference type="ARBA" id="ARBA00022801"/>
    </source>
</evidence>
<feature type="transmembrane region" description="Helical" evidence="12">
    <location>
        <begin position="187"/>
        <end position="206"/>
    </location>
</feature>
<evidence type="ECO:0000313" key="15">
    <source>
        <dbReference type="Proteomes" id="UP000315133"/>
    </source>
</evidence>
<evidence type="ECO:0000256" key="1">
    <source>
        <dbReference type="ARBA" id="ARBA00001947"/>
    </source>
</evidence>
<keyword evidence="9 12" id="KW-1133">Transmembrane helix</keyword>
<name>A0A543KP75_9MICO</name>
<dbReference type="Proteomes" id="UP000315133">
    <property type="component" value="Unassembled WGS sequence"/>
</dbReference>
<evidence type="ECO:0000256" key="6">
    <source>
        <dbReference type="ARBA" id="ARBA00022723"/>
    </source>
</evidence>
<keyword evidence="8" id="KW-0862">Zinc</keyword>
<keyword evidence="7" id="KW-0378">Hydrolase</keyword>
<feature type="transmembrane region" description="Helical" evidence="12">
    <location>
        <begin position="12"/>
        <end position="34"/>
    </location>
</feature>
<feature type="domain" description="Peptidase M50" evidence="13">
    <location>
        <begin position="140"/>
        <end position="193"/>
    </location>
</feature>
<evidence type="ECO:0000256" key="11">
    <source>
        <dbReference type="ARBA" id="ARBA00023136"/>
    </source>
</evidence>
<comment type="caution">
    <text evidence="14">The sequence shown here is derived from an EMBL/GenBank/DDBJ whole genome shotgun (WGS) entry which is preliminary data.</text>
</comment>
<keyword evidence="4 14" id="KW-0645">Protease</keyword>
<dbReference type="GO" id="GO:0046872">
    <property type="term" value="F:metal ion binding"/>
    <property type="evidence" value="ECO:0007669"/>
    <property type="project" value="UniProtKB-KW"/>
</dbReference>